<keyword evidence="14" id="KW-0732">Signal</keyword>
<feature type="region of interest" description="Disordered" evidence="13">
    <location>
        <begin position="25"/>
        <end position="52"/>
    </location>
</feature>
<feature type="signal peptide" evidence="14">
    <location>
        <begin position="1"/>
        <end position="24"/>
    </location>
</feature>
<keyword evidence="17" id="KW-0675">Receptor</keyword>
<evidence type="ECO:0000259" key="15">
    <source>
        <dbReference type="Pfam" id="PF00593"/>
    </source>
</evidence>
<evidence type="ECO:0000256" key="1">
    <source>
        <dbReference type="ARBA" id="ARBA00004571"/>
    </source>
</evidence>
<keyword evidence="4" id="KW-0410">Iron transport</keyword>
<keyword evidence="5 11" id="KW-0812">Transmembrane</keyword>
<evidence type="ECO:0000256" key="12">
    <source>
        <dbReference type="RuleBase" id="RU003357"/>
    </source>
</evidence>
<accession>A0A5C6TSR3</accession>
<keyword evidence="9 11" id="KW-0472">Membrane</keyword>
<dbReference type="Proteomes" id="UP000321249">
    <property type="component" value="Unassembled WGS sequence"/>
</dbReference>
<dbReference type="GO" id="GO:0009279">
    <property type="term" value="C:cell outer membrane"/>
    <property type="evidence" value="ECO:0007669"/>
    <property type="project" value="UniProtKB-SubCell"/>
</dbReference>
<evidence type="ECO:0000256" key="8">
    <source>
        <dbReference type="ARBA" id="ARBA00023077"/>
    </source>
</evidence>
<keyword evidence="8 12" id="KW-0798">TonB box</keyword>
<dbReference type="PANTHER" id="PTHR32552">
    <property type="entry name" value="FERRICHROME IRON RECEPTOR-RELATED"/>
    <property type="match status" value="1"/>
</dbReference>
<evidence type="ECO:0000313" key="17">
    <source>
        <dbReference type="EMBL" id="TXC63433.1"/>
    </source>
</evidence>
<evidence type="ECO:0000256" key="5">
    <source>
        <dbReference type="ARBA" id="ARBA00022692"/>
    </source>
</evidence>
<feature type="domain" description="TonB-dependent receptor plug" evidence="16">
    <location>
        <begin position="69"/>
        <end position="178"/>
    </location>
</feature>
<organism evidence="17 18">
    <name type="scientific">Allosphingosinicella ginsenosidimutans</name>
    <dbReference type="NCBI Taxonomy" id="1176539"/>
    <lineage>
        <taxon>Bacteria</taxon>
        <taxon>Pseudomonadati</taxon>
        <taxon>Pseudomonadota</taxon>
        <taxon>Alphaproteobacteria</taxon>
        <taxon>Sphingomonadales</taxon>
        <taxon>Sphingomonadaceae</taxon>
        <taxon>Allosphingosinicella</taxon>
    </lineage>
</organism>
<evidence type="ECO:0000256" key="6">
    <source>
        <dbReference type="ARBA" id="ARBA00023004"/>
    </source>
</evidence>
<keyword evidence="7" id="KW-0406">Ion transport</keyword>
<reference evidence="17 18" key="1">
    <citation type="journal article" date="2015" name="J. Microbiol.">
        <title>Sphingosinicella ginsenosidimutans sp. nov., with ginsenoside converting activity.</title>
        <authorList>
            <person name="Kim J.K."/>
            <person name="Kang M.S."/>
            <person name="Park S.C."/>
            <person name="Kim K.M."/>
            <person name="Choi K."/>
            <person name="Yoon M.H."/>
            <person name="Im W.T."/>
        </authorList>
    </citation>
    <scope>NUCLEOTIDE SEQUENCE [LARGE SCALE GENOMIC DNA]</scope>
    <source>
        <strain evidence="17 18">BS-11</strain>
    </source>
</reference>
<evidence type="ECO:0000256" key="2">
    <source>
        <dbReference type="ARBA" id="ARBA00022448"/>
    </source>
</evidence>
<dbReference type="EMBL" id="VOQQ01000001">
    <property type="protein sequence ID" value="TXC63433.1"/>
    <property type="molecule type" value="Genomic_DNA"/>
</dbReference>
<evidence type="ECO:0000313" key="18">
    <source>
        <dbReference type="Proteomes" id="UP000321249"/>
    </source>
</evidence>
<evidence type="ECO:0000256" key="10">
    <source>
        <dbReference type="ARBA" id="ARBA00023237"/>
    </source>
</evidence>
<evidence type="ECO:0000256" key="11">
    <source>
        <dbReference type="PROSITE-ProRule" id="PRU01360"/>
    </source>
</evidence>
<protein>
    <submittedName>
        <fullName evidence="17">TonB-dependent receptor</fullName>
    </submittedName>
</protein>
<dbReference type="Pfam" id="PF00593">
    <property type="entry name" value="TonB_dep_Rec_b-barrel"/>
    <property type="match status" value="1"/>
</dbReference>
<evidence type="ECO:0000256" key="3">
    <source>
        <dbReference type="ARBA" id="ARBA00022452"/>
    </source>
</evidence>
<evidence type="ECO:0000256" key="9">
    <source>
        <dbReference type="ARBA" id="ARBA00023136"/>
    </source>
</evidence>
<evidence type="ECO:0000256" key="14">
    <source>
        <dbReference type="SAM" id="SignalP"/>
    </source>
</evidence>
<dbReference type="InterPro" id="IPR000531">
    <property type="entry name" value="Beta-barrel_TonB"/>
</dbReference>
<proteinExistence type="inferred from homology"/>
<keyword evidence="2 11" id="KW-0813">Transport</keyword>
<dbReference type="OrthoDB" id="7455607at2"/>
<sequence>MNLRNSRIALFVGVGLLSSTSAFAQAGPSAASPSDPAPQADTSGQAAAPAQSEGFEDIVVTAQRRSERLQEVPLAISAFTDRDIETRQINSTLDLVNYVPNLIGHNNTGLATANTYALRGLANTESISTFDPPVGTYIDDIYISRQAANNFQLFDVERVEVLRGPQGTLFGRNTTGGAINVVLRAPGETFGGYADASYGRYNRVQLRGSVDVPLAGGHLLTKISGYYVSADGYVHNEVTGQRLNGENSWGVRGAVRALLTDTVHWDLSADYIRARGSNLPNFYDPTTDRRVSFTPLRTDTPIGSSLVSSQLADNTLGNDARTYMLTSNLEVEAGDATINVITGYLHLYQEYITESFAGLNSGSVTFDGVNFLGGNRGTATPLVNDSWSRQFSQEIKVSGNAFNGLLTYVGGIYYIHEDNETNFANISIPLAGQPVVSGDRIMYNDTEAYAGYFQGDLHLTRQLTFTAGIRYTDEKKTIAFTPNDSPLPRSSAVNQPFDTQDLIDAGIPTELRSRVWTPRFALQYAFTPDINVFVSATRGFKSGGWNSRAYYATGAQAFRPETIWSFEGGLRSEFFGHRVRVNLTGFYYNDQDTQLPGGGFDPTTNTITYLTRNVADQRNYGLEAEISVNPIRRLNIFWSAGIQRASYHNINQLTLDQQDRCLSGIIVNNCNAGIITPTGDIAKPTRAPHFTSTLGANYSFDLGNRLSLQPSVNWNYTSGTWVATSNDPRGFQPAHSLFNAGLTLRSGSGWSLGVECNNCFDKTYITSFLIYPYLNNPGSWMVRARYEF</sequence>
<dbReference type="Pfam" id="PF07715">
    <property type="entry name" value="Plug"/>
    <property type="match status" value="1"/>
</dbReference>
<feature type="domain" description="TonB-dependent receptor-like beta-barrel" evidence="15">
    <location>
        <begin position="278"/>
        <end position="758"/>
    </location>
</feature>
<evidence type="ECO:0000256" key="4">
    <source>
        <dbReference type="ARBA" id="ARBA00022496"/>
    </source>
</evidence>
<feature type="chain" id="PRO_5023051419" evidence="14">
    <location>
        <begin position="25"/>
        <end position="788"/>
    </location>
</feature>
<feature type="compositionally biased region" description="Low complexity" evidence="13">
    <location>
        <begin position="25"/>
        <end position="41"/>
    </location>
</feature>
<comment type="caution">
    <text evidence="17">The sequence shown here is derived from an EMBL/GenBank/DDBJ whole genome shotgun (WGS) entry which is preliminary data.</text>
</comment>
<evidence type="ECO:0000259" key="16">
    <source>
        <dbReference type="Pfam" id="PF07715"/>
    </source>
</evidence>
<name>A0A5C6TSR3_9SPHN</name>
<keyword evidence="18" id="KW-1185">Reference proteome</keyword>
<evidence type="ECO:0000256" key="13">
    <source>
        <dbReference type="SAM" id="MobiDB-lite"/>
    </source>
</evidence>
<dbReference type="GO" id="GO:0006826">
    <property type="term" value="P:iron ion transport"/>
    <property type="evidence" value="ECO:0007669"/>
    <property type="project" value="UniProtKB-KW"/>
</dbReference>
<dbReference type="InterPro" id="IPR036942">
    <property type="entry name" value="Beta-barrel_TonB_sf"/>
</dbReference>
<dbReference type="Gene3D" id="2.40.170.20">
    <property type="entry name" value="TonB-dependent receptor, beta-barrel domain"/>
    <property type="match status" value="1"/>
</dbReference>
<dbReference type="AlphaFoldDB" id="A0A5C6TSR3"/>
<comment type="subcellular location">
    <subcellularLocation>
        <location evidence="1 11">Cell outer membrane</location>
        <topology evidence="1 11">Multi-pass membrane protein</topology>
    </subcellularLocation>
</comment>
<dbReference type="InterPro" id="IPR039426">
    <property type="entry name" value="TonB-dep_rcpt-like"/>
</dbReference>
<keyword evidence="6" id="KW-0408">Iron</keyword>
<evidence type="ECO:0000256" key="7">
    <source>
        <dbReference type="ARBA" id="ARBA00023065"/>
    </source>
</evidence>
<dbReference type="SUPFAM" id="SSF56935">
    <property type="entry name" value="Porins"/>
    <property type="match status" value="1"/>
</dbReference>
<keyword evidence="3 11" id="KW-1134">Transmembrane beta strand</keyword>
<keyword evidence="10 11" id="KW-0998">Cell outer membrane</keyword>
<dbReference type="PANTHER" id="PTHR32552:SF81">
    <property type="entry name" value="TONB-DEPENDENT OUTER MEMBRANE RECEPTOR"/>
    <property type="match status" value="1"/>
</dbReference>
<dbReference type="InterPro" id="IPR012910">
    <property type="entry name" value="Plug_dom"/>
</dbReference>
<dbReference type="PROSITE" id="PS52016">
    <property type="entry name" value="TONB_DEPENDENT_REC_3"/>
    <property type="match status" value="1"/>
</dbReference>
<gene>
    <name evidence="17" type="ORF">FRZ32_07035</name>
</gene>
<dbReference type="RefSeq" id="WP_147042843.1">
    <property type="nucleotide sequence ID" value="NZ_BAABIR010000003.1"/>
</dbReference>
<comment type="similarity">
    <text evidence="11 12">Belongs to the TonB-dependent receptor family.</text>
</comment>